<evidence type="ECO:0000313" key="4">
    <source>
        <dbReference type="Proteomes" id="UP000245839"/>
    </source>
</evidence>
<evidence type="ECO:0000313" key="2">
    <source>
        <dbReference type="EMBL" id="PWJ20191.1"/>
    </source>
</evidence>
<keyword evidence="4" id="KW-1185">Reference proteome</keyword>
<accession>A0A2Y9AJF3</accession>
<protein>
    <submittedName>
        <fullName evidence="3">Uncharacterized protein</fullName>
    </submittedName>
</protein>
<feature type="compositionally biased region" description="Basic residues" evidence="1">
    <location>
        <begin position="86"/>
        <end position="104"/>
    </location>
</feature>
<feature type="compositionally biased region" description="Polar residues" evidence="1">
    <location>
        <begin position="62"/>
        <end position="78"/>
    </location>
</feature>
<evidence type="ECO:0000313" key="5">
    <source>
        <dbReference type="Proteomes" id="UP000251571"/>
    </source>
</evidence>
<dbReference type="EMBL" id="QGDJ01000003">
    <property type="protein sequence ID" value="PWJ20191.1"/>
    <property type="molecule type" value="Genomic_DNA"/>
</dbReference>
<evidence type="ECO:0000256" key="1">
    <source>
        <dbReference type="SAM" id="MobiDB-lite"/>
    </source>
</evidence>
<feature type="region of interest" description="Disordered" evidence="1">
    <location>
        <begin position="58"/>
        <end position="104"/>
    </location>
</feature>
<proteinExistence type="predicted"/>
<dbReference type="Proteomes" id="UP000245839">
    <property type="component" value="Unassembled WGS sequence"/>
</dbReference>
<gene>
    <name evidence="2" type="ORF">BCF38_1036</name>
    <name evidence="3" type="ORF">SAMN05421539_1036</name>
</gene>
<evidence type="ECO:0000313" key="3">
    <source>
        <dbReference type="EMBL" id="SSA44176.1"/>
    </source>
</evidence>
<reference evidence="2 4" key="2">
    <citation type="submission" date="2018-03" db="EMBL/GenBank/DDBJ databases">
        <title>Genomic Encyclopedia of Archaeal and Bacterial Type Strains, Phase II (KMG-II): from individual species to whole genera.</title>
        <authorList>
            <person name="Goeker M."/>
        </authorList>
    </citation>
    <scope>NUCLEOTIDE SEQUENCE [LARGE SCALE GENOMIC DNA]</scope>
    <source>
        <strain evidence="2 4">DSM 25227</strain>
    </source>
</reference>
<dbReference type="Proteomes" id="UP000251571">
    <property type="component" value="Unassembled WGS sequence"/>
</dbReference>
<name>A0A2Y9AJF3_9RHOB</name>
<sequence length="328" mass="37130">MPADRGYGPGCRSSCKAAFRAGGPRNCVAVSWPETSIPVLVEEPDEPVMRRSDGRRLAGLGVSQNPDLPFQDRTTSLPESRDNFAKKNRKNRTRRARRHGQSHRHRIVGPHHRFCTSQCVFDEVRFRHVGKTLRIGGPARRRRRVGRFEHGIVRCPHSADQKCVWHISRWAKANGNVGLPLVEAHIGGLGFDFDRDPGRLPMKCSHSRCENKARKGWGRTDPDEPVRCVAEFPRRHPECALRVFHLLRVAQQALPFFGKPQCTVPSLEQRQADRLLKCLGAATDRCRVYGEFPCQRGQRARPARSQKKPDVIPGKSFQSHSCINPDIL</sequence>
<dbReference type="EMBL" id="UETC01000003">
    <property type="protein sequence ID" value="SSA44176.1"/>
    <property type="molecule type" value="Genomic_DNA"/>
</dbReference>
<reference evidence="3 5" key="1">
    <citation type="submission" date="2016-10" db="EMBL/GenBank/DDBJ databases">
        <authorList>
            <person name="Cai Z."/>
        </authorList>
    </citation>
    <scope>NUCLEOTIDE SEQUENCE [LARGE SCALE GENOMIC DNA]</scope>
    <source>
        <strain evidence="3 5">DSM 25227</strain>
    </source>
</reference>
<dbReference type="AlphaFoldDB" id="A0A2Y9AJF3"/>
<organism evidence="3 5">
    <name type="scientific">Jannaschia seohaensis</name>
    <dbReference type="NCBI Taxonomy" id="475081"/>
    <lineage>
        <taxon>Bacteria</taxon>
        <taxon>Pseudomonadati</taxon>
        <taxon>Pseudomonadota</taxon>
        <taxon>Alphaproteobacteria</taxon>
        <taxon>Rhodobacterales</taxon>
        <taxon>Roseobacteraceae</taxon>
        <taxon>Jannaschia</taxon>
    </lineage>
</organism>